<dbReference type="EMBL" id="JAAAHS010000129">
    <property type="protein sequence ID" value="NBE53264.1"/>
    <property type="molecule type" value="Genomic_DNA"/>
</dbReference>
<organism evidence="2 3">
    <name type="scientific">Streptomyces boluensis</name>
    <dbReference type="NCBI Taxonomy" id="1775135"/>
    <lineage>
        <taxon>Bacteria</taxon>
        <taxon>Bacillati</taxon>
        <taxon>Actinomycetota</taxon>
        <taxon>Actinomycetes</taxon>
        <taxon>Kitasatosporales</taxon>
        <taxon>Streptomycetaceae</taxon>
        <taxon>Streptomyces</taxon>
    </lineage>
</organism>
<evidence type="ECO:0000313" key="3">
    <source>
        <dbReference type="Proteomes" id="UP000598297"/>
    </source>
</evidence>
<dbReference type="InterPro" id="IPR002925">
    <property type="entry name" value="Dienelactn_hydro"/>
</dbReference>
<dbReference type="Pfam" id="PF01738">
    <property type="entry name" value="DLH"/>
    <property type="match status" value="1"/>
</dbReference>
<name>A0A964UPY7_9ACTN</name>
<dbReference type="SUPFAM" id="SSF53474">
    <property type="entry name" value="alpha/beta-Hydrolases"/>
    <property type="match status" value="1"/>
</dbReference>
<dbReference type="RefSeq" id="WP_161698995.1">
    <property type="nucleotide sequence ID" value="NZ_JAAAHS010000129.1"/>
</dbReference>
<comment type="caution">
    <text evidence="2">The sequence shown here is derived from an EMBL/GenBank/DDBJ whole genome shotgun (WGS) entry which is preliminary data.</text>
</comment>
<dbReference type="GO" id="GO:0016787">
    <property type="term" value="F:hydrolase activity"/>
    <property type="evidence" value="ECO:0007669"/>
    <property type="project" value="UniProtKB-KW"/>
</dbReference>
<dbReference type="OrthoDB" id="9782215at2"/>
<dbReference type="Gene3D" id="3.40.50.1820">
    <property type="entry name" value="alpha/beta hydrolase"/>
    <property type="match status" value="1"/>
</dbReference>
<evidence type="ECO:0000313" key="2">
    <source>
        <dbReference type="EMBL" id="NBE53264.1"/>
    </source>
</evidence>
<dbReference type="AlphaFoldDB" id="A0A964UPY7"/>
<keyword evidence="2" id="KW-0378">Hydrolase</keyword>
<gene>
    <name evidence="2" type="ORF">GUY60_17925</name>
</gene>
<sequence>MADHDLSGFERGSFTHGGVTHDVLRRGTGPAVIVIAEVPGITPKVLRFAARVAEIGCTAVLPVLFGRPGRDPDPRAHGKLRSSAYMASTILKVCVSREFTTFALGRSSPVVDWLRGLAAAEHERCGGPGVGAVGMCLTGGFALAMATDERMLAPVLSQPSLPLPPTARNRHGIDVSAADLAVVKDRCARDGLRVLGLRFRGDKLVPGDRFAFLRRELGEGFIAVELDDADADPDSTMTPHSVLTEHLVDEPGQPTRAALDQVLDLFRSRLLEAGDPLGAEDEGVA</sequence>
<keyword evidence="3" id="KW-1185">Reference proteome</keyword>
<feature type="domain" description="Dienelactone hydrolase" evidence="1">
    <location>
        <begin position="29"/>
        <end position="153"/>
    </location>
</feature>
<protein>
    <submittedName>
        <fullName evidence="2">Dienelactone hydrolase</fullName>
    </submittedName>
</protein>
<dbReference type="InterPro" id="IPR029058">
    <property type="entry name" value="AB_hydrolase_fold"/>
</dbReference>
<proteinExistence type="predicted"/>
<evidence type="ECO:0000259" key="1">
    <source>
        <dbReference type="Pfam" id="PF01738"/>
    </source>
</evidence>
<accession>A0A964UPY7</accession>
<reference evidence="2" key="1">
    <citation type="submission" date="2020-01" db="EMBL/GenBank/DDBJ databases">
        <title>Whole-genome analyses of novel actinobacteria.</title>
        <authorList>
            <person name="Sahin N."/>
        </authorList>
    </citation>
    <scope>NUCLEOTIDE SEQUENCE</scope>
    <source>
        <strain evidence="2">YC537</strain>
    </source>
</reference>
<dbReference type="Proteomes" id="UP000598297">
    <property type="component" value="Unassembled WGS sequence"/>
</dbReference>